<feature type="chain" id="PRO_5047360180" description="C-type lectin domain-containing protein" evidence="2">
    <location>
        <begin position="21"/>
        <end position="244"/>
    </location>
</feature>
<dbReference type="Gene3D" id="1.20.5.320">
    <property type="entry name" value="6-Phosphogluconate Dehydrogenase, domain 3"/>
    <property type="match status" value="1"/>
</dbReference>
<sequence length="244" mass="27119">MISIYLVILCFVLTPRLIEASGQHLICKTVGEVFDASSGQQENLVDTNCDCTTAAQPGKRGPRGEQGLRGPPGPPSIPSYEEINNKLRQELEIFKKKLTCFDGVVIDDKCYRLLYRVGARINYVDASNLCAFHGGSLAEVDSEEAYNSIYAYVRNTWSLDVDNKVRNFVQVWMGSTYQGNAVVLRSGQLGFTSWYPRYPRSTSGHNRMAIEVALKPAHTSSYVGMFNINAGHVAIPFCQFSITE</sequence>
<evidence type="ECO:0000313" key="4">
    <source>
        <dbReference type="Proteomes" id="UP001642483"/>
    </source>
</evidence>
<reference evidence="3 4" key="1">
    <citation type="submission" date="2024-02" db="EMBL/GenBank/DDBJ databases">
        <authorList>
            <person name="Daric V."/>
            <person name="Darras S."/>
        </authorList>
    </citation>
    <scope>NUCLEOTIDE SEQUENCE [LARGE SCALE GENOMIC DNA]</scope>
</reference>
<evidence type="ECO:0000256" key="1">
    <source>
        <dbReference type="SAM" id="MobiDB-lite"/>
    </source>
</evidence>
<feature type="region of interest" description="Disordered" evidence="1">
    <location>
        <begin position="55"/>
        <end position="76"/>
    </location>
</feature>
<evidence type="ECO:0000313" key="3">
    <source>
        <dbReference type="EMBL" id="CAK8689463.1"/>
    </source>
</evidence>
<name>A0ABP0GET6_CLALP</name>
<gene>
    <name evidence="3" type="ORF">CVLEPA_LOCUS21466</name>
</gene>
<dbReference type="CDD" id="cd00037">
    <property type="entry name" value="CLECT"/>
    <property type="match status" value="1"/>
</dbReference>
<accession>A0ABP0GET6</accession>
<dbReference type="Gene3D" id="3.10.100.10">
    <property type="entry name" value="Mannose-Binding Protein A, subunit A"/>
    <property type="match status" value="1"/>
</dbReference>
<evidence type="ECO:0008006" key="5">
    <source>
        <dbReference type="Google" id="ProtNLM"/>
    </source>
</evidence>
<keyword evidence="4" id="KW-1185">Reference proteome</keyword>
<dbReference type="EMBL" id="CAWYQH010000108">
    <property type="protein sequence ID" value="CAK8689463.1"/>
    <property type="molecule type" value="Genomic_DNA"/>
</dbReference>
<proteinExistence type="predicted"/>
<organism evidence="3 4">
    <name type="scientific">Clavelina lepadiformis</name>
    <name type="common">Light-bulb sea squirt</name>
    <name type="synonym">Ascidia lepadiformis</name>
    <dbReference type="NCBI Taxonomy" id="159417"/>
    <lineage>
        <taxon>Eukaryota</taxon>
        <taxon>Metazoa</taxon>
        <taxon>Chordata</taxon>
        <taxon>Tunicata</taxon>
        <taxon>Ascidiacea</taxon>
        <taxon>Aplousobranchia</taxon>
        <taxon>Clavelinidae</taxon>
        <taxon>Clavelina</taxon>
    </lineage>
</organism>
<comment type="caution">
    <text evidence="3">The sequence shown here is derived from an EMBL/GenBank/DDBJ whole genome shotgun (WGS) entry which is preliminary data.</text>
</comment>
<evidence type="ECO:0000256" key="2">
    <source>
        <dbReference type="SAM" id="SignalP"/>
    </source>
</evidence>
<dbReference type="InterPro" id="IPR016186">
    <property type="entry name" value="C-type_lectin-like/link_sf"/>
</dbReference>
<dbReference type="Proteomes" id="UP001642483">
    <property type="component" value="Unassembled WGS sequence"/>
</dbReference>
<feature type="signal peptide" evidence="2">
    <location>
        <begin position="1"/>
        <end position="20"/>
    </location>
</feature>
<keyword evidence="2" id="KW-0732">Signal</keyword>
<protein>
    <recommendedName>
        <fullName evidence="5">C-type lectin domain-containing protein</fullName>
    </recommendedName>
</protein>
<dbReference type="InterPro" id="IPR016187">
    <property type="entry name" value="CTDL_fold"/>
</dbReference>
<dbReference type="SUPFAM" id="SSF56436">
    <property type="entry name" value="C-type lectin-like"/>
    <property type="match status" value="1"/>
</dbReference>